<reference evidence="1" key="1">
    <citation type="journal article" date="2016" name="Proc. Natl. Acad. Sci. U.S.A.">
        <title>Lipid metabolic changes in an early divergent fungus govern the establishment of a mutualistic symbiosis with endobacteria.</title>
        <authorList>
            <person name="Lastovetsky O.A."/>
            <person name="Gaspar M.L."/>
            <person name="Mondo S.J."/>
            <person name="LaButti K.M."/>
            <person name="Sandor L."/>
            <person name="Grigoriev I.V."/>
            <person name="Henry S.A."/>
            <person name="Pawlowska T.E."/>
        </authorList>
    </citation>
    <scope>NUCLEOTIDE SEQUENCE [LARGE SCALE GENOMIC DNA]</scope>
    <source>
        <strain evidence="1">ATCC 52814</strain>
    </source>
</reference>
<dbReference type="Gene3D" id="2.130.10.10">
    <property type="entry name" value="YVTN repeat-like/Quinoprotein amine dehydrogenase"/>
    <property type="match status" value="1"/>
</dbReference>
<dbReference type="VEuPathDB" id="FungiDB:BCV72DRAFT_81964"/>
<protein>
    <recommendedName>
        <fullName evidence="2">WD40 repeat-like protein</fullName>
    </recommendedName>
</protein>
<evidence type="ECO:0008006" key="2">
    <source>
        <dbReference type="Google" id="ProtNLM"/>
    </source>
</evidence>
<dbReference type="GO" id="GO:0005737">
    <property type="term" value="C:cytoplasm"/>
    <property type="evidence" value="ECO:0007669"/>
    <property type="project" value="TreeGrafter"/>
</dbReference>
<dbReference type="Proteomes" id="UP000242414">
    <property type="component" value="Unassembled WGS sequence"/>
</dbReference>
<dbReference type="InterPro" id="IPR036322">
    <property type="entry name" value="WD40_repeat_dom_sf"/>
</dbReference>
<dbReference type="InterPro" id="IPR049916">
    <property type="entry name" value="WDR72-like"/>
</dbReference>
<dbReference type="PANTHER" id="PTHR44099">
    <property type="entry name" value="RABCONNECTIN-3B, ISOFORM A"/>
    <property type="match status" value="1"/>
</dbReference>
<name>A0A1X0QNA1_RHIZD</name>
<dbReference type="EMBL" id="KV922165">
    <property type="protein sequence ID" value="ORE01228.1"/>
    <property type="molecule type" value="Genomic_DNA"/>
</dbReference>
<sequence length="125" mass="13879">MTSSVSLPLVVWHGFSNPNITCIAYSHPNIYAGQRDGHIWVYTIKDNSLQYKLLLVGHKKPIVALCILNTKVDSKAEDVLISASDDGEIIRWNAADGRCQVVNPNGFFGIPCALKVFPQVKLKER</sequence>
<dbReference type="SMART" id="SM00320">
    <property type="entry name" value="WD40"/>
    <property type="match status" value="2"/>
</dbReference>
<organism evidence="1">
    <name type="scientific">Rhizopus microsporus var. microsporus</name>
    <dbReference type="NCBI Taxonomy" id="86635"/>
    <lineage>
        <taxon>Eukaryota</taxon>
        <taxon>Fungi</taxon>
        <taxon>Fungi incertae sedis</taxon>
        <taxon>Mucoromycota</taxon>
        <taxon>Mucoromycotina</taxon>
        <taxon>Mucoromycetes</taxon>
        <taxon>Mucorales</taxon>
        <taxon>Mucorineae</taxon>
        <taxon>Rhizopodaceae</taxon>
        <taxon>Rhizopus</taxon>
    </lineage>
</organism>
<gene>
    <name evidence="1" type="ORF">BCV72DRAFT_81964</name>
</gene>
<dbReference type="SUPFAM" id="SSF50978">
    <property type="entry name" value="WD40 repeat-like"/>
    <property type="match status" value="1"/>
</dbReference>
<dbReference type="AlphaFoldDB" id="A0A1X0QNA1"/>
<proteinExistence type="predicted"/>
<dbReference type="InterPro" id="IPR001680">
    <property type="entry name" value="WD40_rpt"/>
</dbReference>
<evidence type="ECO:0000313" key="1">
    <source>
        <dbReference type="EMBL" id="ORE01228.1"/>
    </source>
</evidence>
<dbReference type="InterPro" id="IPR015943">
    <property type="entry name" value="WD40/YVTN_repeat-like_dom_sf"/>
</dbReference>
<accession>A0A1X0QNA1</accession>
<dbReference type="PANTHER" id="PTHR44099:SF4">
    <property type="entry name" value="RABCONNECTIN-3B, ISOFORM A"/>
    <property type="match status" value="1"/>
</dbReference>
<dbReference type="OrthoDB" id="338622at2759"/>